<dbReference type="InterPro" id="IPR001943">
    <property type="entry name" value="UVR_dom"/>
</dbReference>
<protein>
    <submittedName>
        <fullName evidence="4">Excinuclease ABC subunit C</fullName>
    </submittedName>
</protein>
<dbReference type="InterPro" id="IPR036876">
    <property type="entry name" value="UVR_dom_sf"/>
</dbReference>
<dbReference type="Gene3D" id="4.10.860.10">
    <property type="entry name" value="UVR domain"/>
    <property type="match status" value="1"/>
</dbReference>
<dbReference type="InterPro" id="IPR000305">
    <property type="entry name" value="GIY-YIG_endonuc"/>
</dbReference>
<dbReference type="Gene3D" id="3.40.1440.10">
    <property type="entry name" value="GIY-YIG endonuclease"/>
    <property type="match status" value="1"/>
</dbReference>
<organism evidence="4 5">
    <name type="scientific">Candidatus Saganbacteria bacterium</name>
    <dbReference type="NCBI Taxonomy" id="2575572"/>
    <lineage>
        <taxon>Bacteria</taxon>
        <taxon>Bacillati</taxon>
        <taxon>Saganbacteria</taxon>
    </lineage>
</organism>
<dbReference type="PANTHER" id="PTHR30562:SF1">
    <property type="entry name" value="UVRABC SYSTEM PROTEIN C"/>
    <property type="match status" value="1"/>
</dbReference>
<dbReference type="InterPro" id="IPR001162">
    <property type="entry name" value="UvrC_RNase_H_dom"/>
</dbReference>
<feature type="domain" description="UvrC family homology region profile" evidence="3">
    <location>
        <begin position="177"/>
        <end position="321"/>
    </location>
</feature>
<dbReference type="PROSITE" id="PS50164">
    <property type="entry name" value="GIY_YIG"/>
    <property type="match status" value="1"/>
</dbReference>
<accession>A0A833NXX2</accession>
<dbReference type="EMBL" id="WPAF01000041">
    <property type="protein sequence ID" value="KAF0132843.1"/>
    <property type="molecule type" value="Genomic_DNA"/>
</dbReference>
<dbReference type="InterPro" id="IPR038476">
    <property type="entry name" value="UvrC_RNase_H_dom_sf"/>
</dbReference>
<evidence type="ECO:0000259" key="2">
    <source>
        <dbReference type="PROSITE" id="PS50164"/>
    </source>
</evidence>
<evidence type="ECO:0000259" key="3">
    <source>
        <dbReference type="PROSITE" id="PS50165"/>
    </source>
</evidence>
<evidence type="ECO:0000313" key="5">
    <source>
        <dbReference type="Proteomes" id="UP000488506"/>
    </source>
</evidence>
<dbReference type="Gene3D" id="3.30.420.340">
    <property type="entry name" value="UvrC, RNAse H endonuclease domain"/>
    <property type="match status" value="1"/>
</dbReference>
<dbReference type="SMART" id="SM00465">
    <property type="entry name" value="GIYc"/>
    <property type="match status" value="1"/>
</dbReference>
<dbReference type="CDD" id="cd10434">
    <property type="entry name" value="GIY-YIG_UvrC_Cho"/>
    <property type="match status" value="1"/>
</dbReference>
<dbReference type="InterPro" id="IPR050066">
    <property type="entry name" value="UvrABC_protein_C"/>
</dbReference>
<dbReference type="Pfam" id="PF02151">
    <property type="entry name" value="UVR"/>
    <property type="match status" value="1"/>
</dbReference>
<proteinExistence type="predicted"/>
<reference evidence="4 5" key="1">
    <citation type="submission" date="2019-12" db="EMBL/GenBank/DDBJ databases">
        <authorList>
            <person name="Wolfe R."/>
            <person name="Danczak R."/>
            <person name="Wilkins M."/>
        </authorList>
    </citation>
    <scope>NUCLEOTIDE SEQUENCE [LARGE SCALE GENOMIC DNA]</scope>
    <source>
        <strain evidence="4">X2_MaxBin.013</strain>
    </source>
</reference>
<dbReference type="Pfam" id="PF01541">
    <property type="entry name" value="GIY-YIG"/>
    <property type="match status" value="1"/>
</dbReference>
<sequence>MKFPDQPGVYLFKNGDGRVIYVGKAKSLKNRVSSYFKSPQDSHKTKSLISEYKNRFNVVWRDDKQYPYLKVTLNEEWPRLIIARKKENDIAEYFGPYLSISVKETMLLIKRMFPIRWCKESPLKKRAQPCLHYHLKHCWAPCAGKISSDEYLKMIDAIIGILRGDIVYTIKSLTEEMETASKKLNYELAAKIRNRIRNLQKMREKKPDWAPKKRGKTGDTSAWELKNILNLKRTPNRIEAFDVSNIQGEEIVASMVAFVKGEPLKRDYRKFIIRELKEQNDVESIYQCVLRRYKGTLKMDQPDLILVDGGIAQARAAQKALIKAENKAPVIGLAKKQEEIFLPEVNRPIKLKIDNPALLLLMRIRDEAHRFANAFNRQRRRLVK</sequence>
<feature type="domain" description="GIY-YIG" evidence="2">
    <location>
        <begin position="5"/>
        <end position="100"/>
    </location>
</feature>
<evidence type="ECO:0000259" key="1">
    <source>
        <dbReference type="PROSITE" id="PS50151"/>
    </source>
</evidence>
<dbReference type="Proteomes" id="UP000488506">
    <property type="component" value="Unassembled WGS sequence"/>
</dbReference>
<comment type="caution">
    <text evidence="4">The sequence shown here is derived from an EMBL/GenBank/DDBJ whole genome shotgun (WGS) entry which is preliminary data.</text>
</comment>
<dbReference type="GO" id="GO:0009380">
    <property type="term" value="C:excinuclease repair complex"/>
    <property type="evidence" value="ECO:0007669"/>
    <property type="project" value="TreeGrafter"/>
</dbReference>
<dbReference type="SUPFAM" id="SSF46600">
    <property type="entry name" value="C-terminal UvrC-binding domain of UvrB"/>
    <property type="match status" value="1"/>
</dbReference>
<dbReference type="GO" id="GO:0006289">
    <property type="term" value="P:nucleotide-excision repair"/>
    <property type="evidence" value="ECO:0007669"/>
    <property type="project" value="InterPro"/>
</dbReference>
<dbReference type="InterPro" id="IPR047296">
    <property type="entry name" value="GIY-YIG_UvrC_Cho"/>
</dbReference>
<name>A0A833NXX2_UNCSA</name>
<evidence type="ECO:0000313" key="4">
    <source>
        <dbReference type="EMBL" id="KAF0132843.1"/>
    </source>
</evidence>
<dbReference type="GO" id="GO:0009381">
    <property type="term" value="F:excinuclease ABC activity"/>
    <property type="evidence" value="ECO:0007669"/>
    <property type="project" value="InterPro"/>
</dbReference>
<dbReference type="PANTHER" id="PTHR30562">
    <property type="entry name" value="UVRC/OXIDOREDUCTASE"/>
    <property type="match status" value="1"/>
</dbReference>
<gene>
    <name evidence="4" type="ORF">FD145_1548</name>
</gene>
<dbReference type="PROSITE" id="PS50165">
    <property type="entry name" value="UVRC"/>
    <property type="match status" value="1"/>
</dbReference>
<dbReference type="SUPFAM" id="SSF82771">
    <property type="entry name" value="GIY-YIG endonuclease"/>
    <property type="match status" value="1"/>
</dbReference>
<dbReference type="Pfam" id="PF08459">
    <property type="entry name" value="UvrC_RNaseH_dom"/>
    <property type="match status" value="1"/>
</dbReference>
<dbReference type="AlphaFoldDB" id="A0A833NXX2"/>
<feature type="domain" description="UVR" evidence="1">
    <location>
        <begin position="167"/>
        <end position="202"/>
    </location>
</feature>
<dbReference type="InterPro" id="IPR035901">
    <property type="entry name" value="GIY-YIG_endonuc_sf"/>
</dbReference>
<dbReference type="PROSITE" id="PS50151">
    <property type="entry name" value="UVR"/>
    <property type="match status" value="1"/>
</dbReference>